<dbReference type="InterPro" id="IPR032293">
    <property type="entry name" value="DUF4840"/>
</dbReference>
<accession>H1Q040</accession>
<dbReference type="EMBL" id="AGWK01000008">
    <property type="protein sequence ID" value="EHO74372.1"/>
    <property type="molecule type" value="Genomic_DNA"/>
</dbReference>
<evidence type="ECO:0008006" key="3">
    <source>
        <dbReference type="Google" id="ProtNLM"/>
    </source>
</evidence>
<dbReference type="HOGENOM" id="CLU_105854_0_0_10"/>
<proteinExistence type="predicted"/>
<protein>
    <recommendedName>
        <fullName evidence="3">DUF4840 domain-containing protein</fullName>
    </recommendedName>
</protein>
<organism evidence="1 2">
    <name type="scientific">Prevotella micans F0438</name>
    <dbReference type="NCBI Taxonomy" id="883158"/>
    <lineage>
        <taxon>Bacteria</taxon>
        <taxon>Pseudomonadati</taxon>
        <taxon>Bacteroidota</taxon>
        <taxon>Bacteroidia</taxon>
        <taxon>Bacteroidales</taxon>
        <taxon>Prevotellaceae</taxon>
        <taxon>Prevotella</taxon>
    </lineage>
</organism>
<dbReference type="AlphaFoldDB" id="H1Q040"/>
<comment type="caution">
    <text evidence="1">The sequence shown here is derived from an EMBL/GenBank/DDBJ whole genome shotgun (WGS) entry which is preliminary data.</text>
</comment>
<dbReference type="STRING" id="883158.HMPREF9140_00278"/>
<name>H1Q040_9BACT</name>
<reference evidence="1 2" key="1">
    <citation type="submission" date="2011-12" db="EMBL/GenBank/DDBJ databases">
        <title>The Genome Sequence of Prevotella micans F0438.</title>
        <authorList>
            <consortium name="The Broad Institute Genome Sequencing Platform"/>
            <person name="Earl A."/>
            <person name="Ward D."/>
            <person name="Feldgarden M."/>
            <person name="Gevers D."/>
            <person name="Izard J."/>
            <person name="Baranova O.V."/>
            <person name="Blanton J.M."/>
            <person name="Wade W.G."/>
            <person name="Dewhirst F.E."/>
            <person name="Young S.K."/>
            <person name="Zeng Q."/>
            <person name="Gargeya S."/>
            <person name="Fitzgerald M."/>
            <person name="Haas B."/>
            <person name="Abouelleil A."/>
            <person name="Alvarado L."/>
            <person name="Arachchi H.M."/>
            <person name="Berlin A."/>
            <person name="Chapman S.B."/>
            <person name="Gearin G."/>
            <person name="Goldberg J."/>
            <person name="Griggs A."/>
            <person name="Gujja S."/>
            <person name="Hansen M."/>
            <person name="Heiman D."/>
            <person name="Howarth C."/>
            <person name="Larimer J."/>
            <person name="Lui A."/>
            <person name="MacDonald P.J.P."/>
            <person name="McCowen C."/>
            <person name="Montmayeur A."/>
            <person name="Murphy C."/>
            <person name="Neiman D."/>
            <person name="Pearson M."/>
            <person name="Priest M."/>
            <person name="Roberts A."/>
            <person name="Saif S."/>
            <person name="Shea T."/>
            <person name="Sisk P."/>
            <person name="Stolte C."/>
            <person name="Sykes S."/>
            <person name="Wortman J."/>
            <person name="Nusbaum C."/>
            <person name="Birren B."/>
        </authorList>
    </citation>
    <scope>NUCLEOTIDE SEQUENCE [LARGE SCALE GENOMIC DNA]</scope>
    <source>
        <strain evidence="1 2">F0438</strain>
    </source>
</reference>
<sequence>MADGCLKGRKHKPNDFLIMKTFKYLAILVFAVLAFTSCDSDPSWWPRTLTPEERQSALKEVKGDYHGKMTFYTGKNDEKTGRPIYDSLKVEWSIISDSILIIKNLPSKVLVPNTSNTLLQGALASAPNFDLKCKISFYQNDPAQFLINPVPPVFKLHYADKDHTVQQLFFVDNILSFGGTTSTHNLMLRIIPGSILVDGNGSRTFARPEYRRTITFISDEKVNRPPKK</sequence>
<keyword evidence="2" id="KW-1185">Reference proteome</keyword>
<dbReference type="PATRIC" id="fig|883158.3.peg.287"/>
<evidence type="ECO:0000313" key="2">
    <source>
        <dbReference type="Proteomes" id="UP000016023"/>
    </source>
</evidence>
<dbReference type="Proteomes" id="UP000016023">
    <property type="component" value="Unassembled WGS sequence"/>
</dbReference>
<evidence type="ECO:0000313" key="1">
    <source>
        <dbReference type="EMBL" id="EHO74372.1"/>
    </source>
</evidence>
<dbReference type="Pfam" id="PF16128">
    <property type="entry name" value="DUF4840"/>
    <property type="match status" value="1"/>
</dbReference>
<gene>
    <name evidence="1" type="ORF">HMPREF9140_00278</name>
</gene>